<proteinExistence type="inferred from homology"/>
<dbReference type="InterPro" id="IPR031327">
    <property type="entry name" value="MCM"/>
</dbReference>
<dbReference type="InterPro" id="IPR036388">
    <property type="entry name" value="WH-like_DNA-bd_sf"/>
</dbReference>
<dbReference type="Pfam" id="PF00493">
    <property type="entry name" value="MCM"/>
    <property type="match status" value="1"/>
</dbReference>
<dbReference type="PANTHER" id="PTHR11630:SF66">
    <property type="entry name" value="DNA REPLICATION LICENSING FACTOR MCM4"/>
    <property type="match status" value="1"/>
</dbReference>
<keyword evidence="7 9" id="KW-0067">ATP-binding</keyword>
<keyword evidence="10" id="KW-0175">Coiled coil</keyword>
<dbReference type="Gene3D" id="1.10.10.10">
    <property type="entry name" value="Winged helix-like DNA-binding domain superfamily/Winged helix DNA-binding domain"/>
    <property type="match status" value="1"/>
</dbReference>
<dbReference type="InterPro" id="IPR001208">
    <property type="entry name" value="MCM_dom"/>
</dbReference>
<evidence type="ECO:0000256" key="8">
    <source>
        <dbReference type="ARBA" id="ARBA00023125"/>
    </source>
</evidence>
<dbReference type="Proteomes" id="UP000198397">
    <property type="component" value="Unassembled WGS sequence"/>
</dbReference>
<evidence type="ECO:0000256" key="5">
    <source>
        <dbReference type="ARBA" id="ARBA00022801"/>
    </source>
</evidence>
<dbReference type="PANTHER" id="PTHR11630">
    <property type="entry name" value="DNA REPLICATION LICENSING FACTOR MCM FAMILY MEMBER"/>
    <property type="match status" value="1"/>
</dbReference>
<dbReference type="SUPFAM" id="SSF52540">
    <property type="entry name" value="P-loop containing nucleoside triphosphate hydrolases"/>
    <property type="match status" value="1"/>
</dbReference>
<evidence type="ECO:0000256" key="3">
    <source>
        <dbReference type="ARBA" id="ARBA00022705"/>
    </source>
</evidence>
<evidence type="ECO:0000256" key="7">
    <source>
        <dbReference type="ARBA" id="ARBA00022840"/>
    </source>
</evidence>
<dbReference type="GO" id="GO:0005524">
    <property type="term" value="F:ATP binding"/>
    <property type="evidence" value="ECO:0007669"/>
    <property type="project" value="UniProtKB-KW"/>
</dbReference>
<organism evidence="12 13">
    <name type="scientific">Halorubrum vacuolatum</name>
    <name type="common">Natronobacterium vacuolatum</name>
    <dbReference type="NCBI Taxonomy" id="63740"/>
    <lineage>
        <taxon>Archaea</taxon>
        <taxon>Methanobacteriati</taxon>
        <taxon>Methanobacteriota</taxon>
        <taxon>Stenosarchaea group</taxon>
        <taxon>Halobacteria</taxon>
        <taxon>Halobacteriales</taxon>
        <taxon>Haloferacaceae</taxon>
        <taxon>Halorubrum</taxon>
    </lineage>
</organism>
<dbReference type="Pfam" id="PF17207">
    <property type="entry name" value="MCM_OB"/>
    <property type="match status" value="1"/>
</dbReference>
<evidence type="ECO:0000256" key="1">
    <source>
        <dbReference type="ARBA" id="ARBA00008010"/>
    </source>
</evidence>
<evidence type="ECO:0000256" key="4">
    <source>
        <dbReference type="ARBA" id="ARBA00022741"/>
    </source>
</evidence>
<dbReference type="FunFam" id="2.20.28.10:FF:000003">
    <property type="entry name" value="DNA helicase"/>
    <property type="match status" value="1"/>
</dbReference>
<evidence type="ECO:0000259" key="11">
    <source>
        <dbReference type="PROSITE" id="PS50051"/>
    </source>
</evidence>
<dbReference type="EMBL" id="FZNQ01000010">
    <property type="protein sequence ID" value="SNR49697.1"/>
    <property type="molecule type" value="Genomic_DNA"/>
</dbReference>
<dbReference type="PROSITE" id="PS00847">
    <property type="entry name" value="MCM_1"/>
    <property type="match status" value="1"/>
</dbReference>
<evidence type="ECO:0000256" key="6">
    <source>
        <dbReference type="ARBA" id="ARBA00022806"/>
    </source>
</evidence>
<dbReference type="SMART" id="SM00350">
    <property type="entry name" value="MCM"/>
    <property type="match status" value="1"/>
</dbReference>
<sequence>MRTQRPQRDPRTIHYAIDLINEYGTDLFGFDAEQRTLSLDIEKIREAEGKDDGLSKMVAEEPDKAMYNIQCAVEEHPDLDIDDERGVDIVAVKNAPKRTVGDVKAEDFQTARNLTVDITELSSQYAQLMLADFQCLYCNHKTRMVQDPMTDEIDEPHHCPNDDCGRSNFGQIPIQHADSQSAIVQDLPEASLNPQEMEARFFGEDVNQFDAGDRVHLTVIVRTQSDDKSSREYPILEVLHAEKEEEKASVELEEDEIESFEETADEEDMLELLLESYAPHLEGEEIKAAREGMLLTLFSGDLGVSDGVRDTIHTAHIGDPSTGKSDLLEEARKVAPHHAFASGLNASKAGVSAGLERQSKLESEDWTLKAGTMVRANDGVALIDELDKLGDSAVRSLYDPLARQTVKIDKIISKELKANPATAIASNPKNERFNLDNPIGEQLNYPPALLSRFDLIFTVLDSNEADELKADAMTQKFMAVSTDGSGFETPFTNEEMRKIIYYARNNYQPTITSEAAEYLKGKWTELRDSMEAQAGVSIDTRQYESLLTIALTYARIRLSEEAEIQDAERAWNITRKSFSDINRFGDNDTFDVTMLYAGESTSQAERREDVLSKIRELDEGENTYANEELVADALSEKYEADEVKAEIELLKEKGKVFPMSGELKVSDQSQ</sequence>
<dbReference type="Pfam" id="PF17855">
    <property type="entry name" value="MCM_lid"/>
    <property type="match status" value="1"/>
</dbReference>
<dbReference type="SUPFAM" id="SSF50249">
    <property type="entry name" value="Nucleic acid-binding proteins"/>
    <property type="match status" value="1"/>
</dbReference>
<dbReference type="Gene3D" id="2.40.50.140">
    <property type="entry name" value="Nucleic acid-binding proteins"/>
    <property type="match status" value="1"/>
</dbReference>
<keyword evidence="6 12" id="KW-0347">Helicase</keyword>
<accession>A0A238WT22</accession>
<feature type="coiled-coil region" evidence="10">
    <location>
        <begin position="236"/>
        <end position="263"/>
    </location>
</feature>
<keyword evidence="8 9" id="KW-0238">DNA-binding</keyword>
<dbReference type="InterPro" id="IPR012340">
    <property type="entry name" value="NA-bd_OB-fold"/>
</dbReference>
<dbReference type="GO" id="GO:0003697">
    <property type="term" value="F:single-stranded DNA binding"/>
    <property type="evidence" value="ECO:0007669"/>
    <property type="project" value="TreeGrafter"/>
</dbReference>
<dbReference type="InterPro" id="IPR018525">
    <property type="entry name" value="MCM_CS"/>
</dbReference>
<evidence type="ECO:0000313" key="12">
    <source>
        <dbReference type="EMBL" id="SNR49697.1"/>
    </source>
</evidence>
<dbReference type="GO" id="GO:0042555">
    <property type="term" value="C:MCM complex"/>
    <property type="evidence" value="ECO:0007669"/>
    <property type="project" value="TreeGrafter"/>
</dbReference>
<dbReference type="RefSeq" id="WP_089384971.1">
    <property type="nucleotide sequence ID" value="NZ_FZNQ01000010.1"/>
</dbReference>
<keyword evidence="4 9" id="KW-0547">Nucleotide-binding</keyword>
<dbReference type="EC" id="3.6.4.12" evidence="2"/>
<dbReference type="InterPro" id="IPR027417">
    <property type="entry name" value="P-loop_NTPase"/>
</dbReference>
<name>A0A238WT22_HALVU</name>
<dbReference type="GO" id="GO:0016787">
    <property type="term" value="F:hydrolase activity"/>
    <property type="evidence" value="ECO:0007669"/>
    <property type="project" value="UniProtKB-KW"/>
</dbReference>
<gene>
    <name evidence="12" type="ORF">SAMN06264855_11012</name>
</gene>
<dbReference type="OrthoDB" id="6747at2157"/>
<dbReference type="Gene3D" id="3.40.50.300">
    <property type="entry name" value="P-loop containing nucleotide triphosphate hydrolases"/>
    <property type="match status" value="1"/>
</dbReference>
<evidence type="ECO:0000313" key="13">
    <source>
        <dbReference type="Proteomes" id="UP000198397"/>
    </source>
</evidence>
<dbReference type="GO" id="GO:0017116">
    <property type="term" value="F:single-stranded DNA helicase activity"/>
    <property type="evidence" value="ECO:0007669"/>
    <property type="project" value="TreeGrafter"/>
</dbReference>
<evidence type="ECO:0000256" key="9">
    <source>
        <dbReference type="RuleBase" id="RU004070"/>
    </source>
</evidence>
<dbReference type="GO" id="GO:0006260">
    <property type="term" value="P:DNA replication"/>
    <property type="evidence" value="ECO:0007669"/>
    <property type="project" value="UniProtKB-KW"/>
</dbReference>
<dbReference type="AlphaFoldDB" id="A0A238WT22"/>
<dbReference type="Gene3D" id="2.20.28.10">
    <property type="match status" value="1"/>
</dbReference>
<comment type="similarity">
    <text evidence="1 9">Belongs to the MCM family.</text>
</comment>
<dbReference type="PRINTS" id="PR01657">
    <property type="entry name" value="MCMFAMILY"/>
</dbReference>
<keyword evidence="5" id="KW-0378">Hydrolase</keyword>
<keyword evidence="3" id="KW-0235">DNA replication</keyword>
<evidence type="ECO:0000256" key="2">
    <source>
        <dbReference type="ARBA" id="ARBA00012551"/>
    </source>
</evidence>
<feature type="domain" description="MCM C-terminal AAA(+) ATPase" evidence="11">
    <location>
        <begin position="269"/>
        <end position="461"/>
    </location>
</feature>
<evidence type="ECO:0000256" key="10">
    <source>
        <dbReference type="SAM" id="Coils"/>
    </source>
</evidence>
<dbReference type="PROSITE" id="PS50051">
    <property type="entry name" value="MCM_2"/>
    <property type="match status" value="1"/>
</dbReference>
<dbReference type="InterPro" id="IPR033762">
    <property type="entry name" value="MCM_OB"/>
</dbReference>
<reference evidence="12 13" key="1">
    <citation type="submission" date="2017-06" db="EMBL/GenBank/DDBJ databases">
        <authorList>
            <person name="Kim H.J."/>
            <person name="Triplett B.A."/>
        </authorList>
    </citation>
    <scope>NUCLEOTIDE SEQUENCE [LARGE SCALE GENOMIC DNA]</scope>
    <source>
        <strain evidence="12 13">DSM 8800</strain>
    </source>
</reference>
<keyword evidence="13" id="KW-1185">Reference proteome</keyword>
<protein>
    <recommendedName>
        <fullName evidence="2">DNA helicase</fullName>
        <ecNumber evidence="2">3.6.4.12</ecNumber>
    </recommendedName>
</protein>
<dbReference type="InterPro" id="IPR041562">
    <property type="entry name" value="MCM_lid"/>
</dbReference>